<proteinExistence type="predicted"/>
<sequence>MTIINLAIFKSSKSKDFLVHENFLFRVGRSTGYILWRCTSKTCPASLTTNVEKTAILRESTPQNHAPNPEEIERKKLLDTFRNSVKTTSYKPRLLIAECLANCPKDVPPLMQSYSSLQRNAHLIDRCKMAPWGCHRPNLILKSLNAFLCPTEKSVFFTMTAVIRLESE</sequence>
<feature type="domain" description="FLYWCH-type" evidence="4">
    <location>
        <begin position="10"/>
        <end position="65"/>
    </location>
</feature>
<protein>
    <recommendedName>
        <fullName evidence="4">FLYWCH-type domain-containing protein</fullName>
    </recommendedName>
</protein>
<evidence type="ECO:0000259" key="4">
    <source>
        <dbReference type="Pfam" id="PF04500"/>
    </source>
</evidence>
<dbReference type="Proteomes" id="UP000031668">
    <property type="component" value="Unassembled WGS sequence"/>
</dbReference>
<accession>A0A0C2MXM4</accession>
<evidence type="ECO:0000256" key="1">
    <source>
        <dbReference type="ARBA" id="ARBA00022723"/>
    </source>
</evidence>
<dbReference type="GO" id="GO:0008270">
    <property type="term" value="F:zinc ion binding"/>
    <property type="evidence" value="ECO:0007669"/>
    <property type="project" value="UniProtKB-KW"/>
</dbReference>
<dbReference type="AlphaFoldDB" id="A0A0C2MXM4"/>
<reference evidence="5 6" key="1">
    <citation type="journal article" date="2014" name="Genome Biol. Evol.">
        <title>The genome of the myxosporean Thelohanellus kitauei shows adaptations to nutrient acquisition within its fish host.</title>
        <authorList>
            <person name="Yang Y."/>
            <person name="Xiong J."/>
            <person name="Zhou Z."/>
            <person name="Huo F."/>
            <person name="Miao W."/>
            <person name="Ran C."/>
            <person name="Liu Y."/>
            <person name="Zhang J."/>
            <person name="Feng J."/>
            <person name="Wang M."/>
            <person name="Wang M."/>
            <person name="Wang L."/>
            <person name="Yao B."/>
        </authorList>
    </citation>
    <scope>NUCLEOTIDE SEQUENCE [LARGE SCALE GENOMIC DNA]</scope>
    <source>
        <strain evidence="5">Wuqing</strain>
    </source>
</reference>
<evidence type="ECO:0000313" key="5">
    <source>
        <dbReference type="EMBL" id="KII68930.1"/>
    </source>
</evidence>
<name>A0A0C2MXM4_THEKT</name>
<evidence type="ECO:0000256" key="3">
    <source>
        <dbReference type="ARBA" id="ARBA00022833"/>
    </source>
</evidence>
<keyword evidence="1" id="KW-0479">Metal-binding</keyword>
<dbReference type="Pfam" id="PF04500">
    <property type="entry name" value="FLYWCH"/>
    <property type="match status" value="1"/>
</dbReference>
<keyword evidence="3" id="KW-0862">Zinc</keyword>
<gene>
    <name evidence="5" type="ORF">RF11_03840</name>
</gene>
<dbReference type="OrthoDB" id="10029846at2759"/>
<dbReference type="InterPro" id="IPR007588">
    <property type="entry name" value="Znf_FLYWCH"/>
</dbReference>
<evidence type="ECO:0000256" key="2">
    <source>
        <dbReference type="ARBA" id="ARBA00022771"/>
    </source>
</evidence>
<dbReference type="EMBL" id="JWZT01002668">
    <property type="protein sequence ID" value="KII68930.1"/>
    <property type="molecule type" value="Genomic_DNA"/>
</dbReference>
<evidence type="ECO:0000313" key="6">
    <source>
        <dbReference type="Proteomes" id="UP000031668"/>
    </source>
</evidence>
<keyword evidence="2" id="KW-0863">Zinc-finger</keyword>
<keyword evidence="6" id="KW-1185">Reference proteome</keyword>
<organism evidence="5 6">
    <name type="scientific">Thelohanellus kitauei</name>
    <name type="common">Myxosporean</name>
    <dbReference type="NCBI Taxonomy" id="669202"/>
    <lineage>
        <taxon>Eukaryota</taxon>
        <taxon>Metazoa</taxon>
        <taxon>Cnidaria</taxon>
        <taxon>Myxozoa</taxon>
        <taxon>Myxosporea</taxon>
        <taxon>Bivalvulida</taxon>
        <taxon>Platysporina</taxon>
        <taxon>Myxobolidae</taxon>
        <taxon>Thelohanellus</taxon>
    </lineage>
</organism>
<comment type="caution">
    <text evidence="5">The sequence shown here is derived from an EMBL/GenBank/DDBJ whole genome shotgun (WGS) entry which is preliminary data.</text>
</comment>
<dbReference type="Gene3D" id="2.20.25.240">
    <property type="match status" value="1"/>
</dbReference>